<evidence type="ECO:0000313" key="1">
    <source>
        <dbReference type="EMBL" id="VFK11595.1"/>
    </source>
</evidence>
<name>A0A450W3J0_9GAMM</name>
<reference evidence="1" key="1">
    <citation type="submission" date="2019-02" db="EMBL/GenBank/DDBJ databases">
        <authorList>
            <person name="Gruber-Vodicka R. H."/>
            <person name="Seah K. B. B."/>
        </authorList>
    </citation>
    <scope>NUCLEOTIDE SEQUENCE</scope>
    <source>
        <strain evidence="1">BECK_S312</strain>
        <strain evidence="2">BECK_S426</strain>
    </source>
</reference>
<evidence type="ECO:0000313" key="2">
    <source>
        <dbReference type="EMBL" id="VFK36194.1"/>
    </source>
</evidence>
<proteinExistence type="predicted"/>
<protein>
    <submittedName>
        <fullName evidence="1">Uncharacterized protein</fullName>
    </submittedName>
</protein>
<sequence length="99" mass="10870">MNNLFHFIVIKKLVFLVAILLLVSGCVVIQEKPSLIQAPLPHDVDGLTSLSSCKQLTLSGRMLSFPVSCLNMSVEAYTTSGLFQLIFNVRPFEGGPDFI</sequence>
<accession>A0A450W3J0</accession>
<dbReference type="AlphaFoldDB" id="A0A450W3J0"/>
<gene>
    <name evidence="1" type="ORF">BECKLPF1236A_GA0070988_1005718</name>
    <name evidence="2" type="ORF">BECKLPF1236C_GA0070990_105151</name>
</gene>
<dbReference type="EMBL" id="CAADFM010000057">
    <property type="protein sequence ID" value="VFK11595.1"/>
    <property type="molecule type" value="Genomic_DNA"/>
</dbReference>
<organism evidence="1">
    <name type="scientific">Candidatus Kentrum sp. LPFa</name>
    <dbReference type="NCBI Taxonomy" id="2126335"/>
    <lineage>
        <taxon>Bacteria</taxon>
        <taxon>Pseudomonadati</taxon>
        <taxon>Pseudomonadota</taxon>
        <taxon>Gammaproteobacteria</taxon>
        <taxon>Candidatus Kentrum</taxon>
    </lineage>
</organism>
<dbReference type="EMBL" id="CAADFP010000515">
    <property type="protein sequence ID" value="VFK36194.1"/>
    <property type="molecule type" value="Genomic_DNA"/>
</dbReference>